<organism evidence="4 5">
    <name type="scientific">Plantibacter flavus</name>
    <dbReference type="NCBI Taxonomy" id="150123"/>
    <lineage>
        <taxon>Bacteria</taxon>
        <taxon>Bacillati</taxon>
        <taxon>Actinomycetota</taxon>
        <taxon>Actinomycetes</taxon>
        <taxon>Micrococcales</taxon>
        <taxon>Microbacteriaceae</taxon>
        <taxon>Plantibacter</taxon>
    </lineage>
</organism>
<dbReference type="InterPro" id="IPR011051">
    <property type="entry name" value="RmlC_Cupin_sf"/>
</dbReference>
<keyword evidence="2" id="KW-0560">Oxidoreductase</keyword>
<sequence length="349" mass="38164">MTDLKTDNDTLEAFYMDIRSQGLAALWTRFRDLITPEPSSGCVAHHWRYADAREALLRAGELISAEDAERRVLIMENPGQSGSSQITSSLYAGLQLVLPGEVAPAHRHSQSALRLILEGPGSLSVVEGEPVTMAVGDLVVTPPWAWHDHRNDTDAPTIWLDLLDIPIVKFFDTSFIERGSAVEQLVTKERGHSRVQFGSALLPEGYVANRNSATPLTSYSFTTALSALRSSESTVEADPWLGHRVLYSDPTSGSDVLTTIAAGIQLLPAGFAGRAIRSTDATVYVTLQGLATFFVEDVRFDLRPGDVLVVPSWSWVRRSATNRDAIVFSGSDAAVQKRIGVWREERSDG</sequence>
<dbReference type="CDD" id="cd02216">
    <property type="entry name" value="cupin_GDO-like_N"/>
    <property type="match status" value="1"/>
</dbReference>
<keyword evidence="5" id="KW-1185">Reference proteome</keyword>
<reference evidence="4 5" key="1">
    <citation type="submission" date="2018-11" db="EMBL/GenBank/DDBJ databases">
        <title>Sequencing the genomes of 1000 actinobacteria strains.</title>
        <authorList>
            <person name="Klenk H.-P."/>
        </authorList>
    </citation>
    <scope>NUCLEOTIDE SEQUENCE [LARGE SCALE GENOMIC DNA]</scope>
    <source>
        <strain evidence="4 5">DSM 14012</strain>
    </source>
</reference>
<evidence type="ECO:0000313" key="5">
    <source>
        <dbReference type="Proteomes" id="UP000266915"/>
    </source>
</evidence>
<gene>
    <name evidence="4" type="ORF">EDD42_3600</name>
</gene>
<protein>
    <submittedName>
        <fullName evidence="4">Gentisate 1,2-dioxygenase</fullName>
    </submittedName>
</protein>
<dbReference type="PANTHER" id="PTHR41517">
    <property type="entry name" value="1,2-DIOXYGENASE PROTEIN-RELATED"/>
    <property type="match status" value="1"/>
</dbReference>
<dbReference type="PANTHER" id="PTHR41517:SF1">
    <property type="entry name" value="CUPIN"/>
    <property type="match status" value="1"/>
</dbReference>
<dbReference type="InterPro" id="IPR014710">
    <property type="entry name" value="RmlC-like_jellyroll"/>
</dbReference>
<dbReference type="AlphaFoldDB" id="A0A3N2C7J2"/>
<comment type="caution">
    <text evidence="4">The sequence shown here is derived from an EMBL/GenBank/DDBJ whole genome shotgun (WGS) entry which is preliminary data.</text>
</comment>
<dbReference type="RefSeq" id="WP_085511315.1">
    <property type="nucleotide sequence ID" value="NZ_FXAP01000002.1"/>
</dbReference>
<dbReference type="InterPro" id="IPR047183">
    <property type="entry name" value="GDO-like"/>
</dbReference>
<dbReference type="Proteomes" id="UP000266915">
    <property type="component" value="Unassembled WGS sequence"/>
</dbReference>
<dbReference type="CDD" id="cd06992">
    <property type="entry name" value="cupin_GDO-like_C"/>
    <property type="match status" value="1"/>
</dbReference>
<proteinExistence type="predicted"/>
<keyword evidence="1 4" id="KW-0223">Dioxygenase</keyword>
<dbReference type="InterPro" id="IPR013096">
    <property type="entry name" value="Cupin_2"/>
</dbReference>
<dbReference type="SUPFAM" id="SSF51182">
    <property type="entry name" value="RmlC-like cupins"/>
    <property type="match status" value="1"/>
</dbReference>
<feature type="domain" description="Cupin type-2" evidence="3">
    <location>
        <begin position="94"/>
        <end position="161"/>
    </location>
</feature>
<evidence type="ECO:0000256" key="1">
    <source>
        <dbReference type="ARBA" id="ARBA00022964"/>
    </source>
</evidence>
<name>A0A3N2C7J2_9MICO</name>
<accession>A0A3N2C7J2</accession>
<evidence type="ECO:0000313" key="4">
    <source>
        <dbReference type="EMBL" id="ROR83489.1"/>
    </source>
</evidence>
<evidence type="ECO:0000259" key="3">
    <source>
        <dbReference type="Pfam" id="PF07883"/>
    </source>
</evidence>
<evidence type="ECO:0000256" key="2">
    <source>
        <dbReference type="ARBA" id="ARBA00023002"/>
    </source>
</evidence>
<dbReference type="Pfam" id="PF07883">
    <property type="entry name" value="Cupin_2"/>
    <property type="match status" value="1"/>
</dbReference>
<dbReference type="EMBL" id="RKHL01000001">
    <property type="protein sequence ID" value="ROR83489.1"/>
    <property type="molecule type" value="Genomic_DNA"/>
</dbReference>
<dbReference type="GO" id="GO:0051213">
    <property type="term" value="F:dioxygenase activity"/>
    <property type="evidence" value="ECO:0007669"/>
    <property type="project" value="UniProtKB-KW"/>
</dbReference>
<dbReference type="Gene3D" id="2.60.120.10">
    <property type="entry name" value="Jelly Rolls"/>
    <property type="match status" value="1"/>
</dbReference>